<gene>
    <name evidence="3" type="ORF">BHR79_09865</name>
    <name evidence="4" type="ORF">EFE40_05395</name>
    <name evidence="5" type="ORF">SAMN04515625_0893</name>
</gene>
<dbReference type="RefSeq" id="WP_072562169.1">
    <property type="nucleotide sequence ID" value="NZ_CP017921.1"/>
</dbReference>
<dbReference type="PANTHER" id="PTHR42930:SF2">
    <property type="entry name" value="PHOU DOMAIN-CONTAINING PROTEIN"/>
    <property type="match status" value="1"/>
</dbReference>
<evidence type="ECO:0000313" key="4">
    <source>
        <dbReference type="EMBL" id="RNI08908.1"/>
    </source>
</evidence>
<evidence type="ECO:0000313" key="5">
    <source>
        <dbReference type="EMBL" id="SDW38932.1"/>
    </source>
</evidence>
<sequence>MSERRKVQLTGGSTFIVSLPINWVRGAGLEAGDSVILAPQNNSSLLISSDTLNKNQRYETKIEINRLVPKKGKMYNQPPIAEPEDIFRILISHYLAGYDIIKMESKEGFSAADRKFIKDASRKRLVGLEVVEESHHELVLQSLLNYRDLSLHRALQNMSGLLTSMLSDIMDAIEKNDKEVAQDIILRDNEIDRFYLLTVRQLKAAIEDRNLSEKIGIERPRECLGYRIVTKSMERIGDHAVRIAKNLIEMENEVEPDDPIFKMAEDVQTIFKQSMALLTNLDPMEANMVIKNAKKISREGTALYKNKQVDTNSHQFGFIVESLQRIAEYSGDIAEISINMSTKDLKT</sequence>
<keyword evidence="6" id="KW-1185">Reference proteome</keyword>
<dbReference type="Pfam" id="PF01895">
    <property type="entry name" value="PhoU"/>
    <property type="match status" value="2"/>
</dbReference>
<proteinExistence type="predicted"/>
<feature type="domain" description="SpoVT-AbrB" evidence="2">
    <location>
        <begin position="8"/>
        <end position="42"/>
    </location>
</feature>
<evidence type="ECO:0000259" key="1">
    <source>
        <dbReference type="Pfam" id="PF01895"/>
    </source>
</evidence>
<dbReference type="Pfam" id="PF04014">
    <property type="entry name" value="MazE_antitoxin"/>
    <property type="match status" value="1"/>
</dbReference>
<dbReference type="AlphaFoldDB" id="A0A1L3Q4E6"/>
<dbReference type="GeneID" id="30584079"/>
<dbReference type="InterPro" id="IPR007159">
    <property type="entry name" value="SpoVT-AbrB_dom"/>
</dbReference>
<dbReference type="InterPro" id="IPR038078">
    <property type="entry name" value="PhoU-like_sf"/>
</dbReference>
<dbReference type="KEGG" id="mhaz:BHR79_09865"/>
<dbReference type="Proteomes" id="UP000267921">
    <property type="component" value="Unassembled WGS sequence"/>
</dbReference>
<dbReference type="STRING" id="2177.BHR79_09865"/>
<evidence type="ECO:0000313" key="6">
    <source>
        <dbReference type="Proteomes" id="UP000186879"/>
    </source>
</evidence>
<dbReference type="SUPFAM" id="SSF109755">
    <property type="entry name" value="PhoU-like"/>
    <property type="match status" value="1"/>
</dbReference>
<evidence type="ECO:0000313" key="7">
    <source>
        <dbReference type="Proteomes" id="UP000198669"/>
    </source>
</evidence>
<feature type="domain" description="PhoU" evidence="1">
    <location>
        <begin position="156"/>
        <end position="246"/>
    </location>
</feature>
<dbReference type="EMBL" id="CP017921">
    <property type="protein sequence ID" value="APH39754.1"/>
    <property type="molecule type" value="Genomic_DNA"/>
</dbReference>
<dbReference type="Proteomes" id="UP000186879">
    <property type="component" value="Chromosome"/>
</dbReference>
<accession>A0A1L3Q4E6</accession>
<evidence type="ECO:0000259" key="2">
    <source>
        <dbReference type="Pfam" id="PF04014"/>
    </source>
</evidence>
<evidence type="ECO:0000313" key="8">
    <source>
        <dbReference type="Proteomes" id="UP000267921"/>
    </source>
</evidence>
<dbReference type="Proteomes" id="UP000198669">
    <property type="component" value="Unassembled WGS sequence"/>
</dbReference>
<dbReference type="InterPro" id="IPR026022">
    <property type="entry name" value="PhoU_dom"/>
</dbReference>
<dbReference type="EMBL" id="FNMU01000002">
    <property type="protein sequence ID" value="SDW38932.1"/>
    <property type="molecule type" value="Genomic_DNA"/>
</dbReference>
<dbReference type="InterPro" id="IPR028366">
    <property type="entry name" value="PhoU"/>
</dbReference>
<dbReference type="OrthoDB" id="40991at2157"/>
<dbReference type="GO" id="GO:0045936">
    <property type="term" value="P:negative regulation of phosphate metabolic process"/>
    <property type="evidence" value="ECO:0007669"/>
    <property type="project" value="InterPro"/>
</dbReference>
<evidence type="ECO:0000313" key="3">
    <source>
        <dbReference type="EMBL" id="APH39754.1"/>
    </source>
</evidence>
<dbReference type="GO" id="GO:0003677">
    <property type="term" value="F:DNA binding"/>
    <property type="evidence" value="ECO:0007669"/>
    <property type="project" value="InterPro"/>
</dbReference>
<reference evidence="3 6" key="1">
    <citation type="submission" date="2016-10" db="EMBL/GenBank/DDBJ databases">
        <title>Methanohalophilus halophilus.</title>
        <authorList>
            <person name="L'haridon S."/>
        </authorList>
    </citation>
    <scope>NUCLEOTIDE SEQUENCE [LARGE SCALE GENOMIC DNA]</scope>
    <source>
        <strain evidence="3 6">Z-7982</strain>
    </source>
</reference>
<dbReference type="PANTHER" id="PTHR42930">
    <property type="entry name" value="PHOSPHATE-SPECIFIC TRANSPORT SYSTEM ACCESSORY PROTEIN PHOU"/>
    <property type="match status" value="1"/>
</dbReference>
<protein>
    <submittedName>
        <fullName evidence="4 5">Phosphate uptake regulator</fullName>
    </submittedName>
    <submittedName>
        <fullName evidence="3">Transcriptional regulator</fullName>
    </submittedName>
</protein>
<feature type="domain" description="PhoU" evidence="1">
    <location>
        <begin position="262"/>
        <end position="336"/>
    </location>
</feature>
<reference evidence="4 8" key="3">
    <citation type="submission" date="2018-10" db="EMBL/GenBank/DDBJ databases">
        <title>Cultivation of a novel Methanohalophilus strain from Kebrit Deep of the Red Sea and a genomic comparison of members of the genus Methanohalophilus.</title>
        <authorList>
            <person name="Guan Y."/>
            <person name="Ngugi D.K."/>
            <person name="Stingl U."/>
        </authorList>
    </citation>
    <scope>NUCLEOTIDE SEQUENCE [LARGE SCALE GENOMIC DNA]</scope>
    <source>
        <strain evidence="4 8">DSM 3094</strain>
    </source>
</reference>
<reference evidence="5 7" key="2">
    <citation type="submission" date="2016-10" db="EMBL/GenBank/DDBJ databases">
        <authorList>
            <person name="de Groot N.N."/>
        </authorList>
    </citation>
    <scope>NUCLEOTIDE SEQUENCE [LARGE SCALE GENOMIC DNA]</scope>
    <source>
        <strain evidence="5 7">Z-7982</strain>
    </source>
</reference>
<dbReference type="GO" id="GO:0030643">
    <property type="term" value="P:intracellular phosphate ion homeostasis"/>
    <property type="evidence" value="ECO:0007669"/>
    <property type="project" value="InterPro"/>
</dbReference>
<dbReference type="Gene3D" id="1.20.58.220">
    <property type="entry name" value="Phosphate transport system protein phou homolog 2, domain 2"/>
    <property type="match status" value="1"/>
</dbReference>
<name>A0A1L3Q4E6_9EURY</name>
<dbReference type="EMBL" id="RJJG01000004">
    <property type="protein sequence ID" value="RNI08908.1"/>
    <property type="molecule type" value="Genomic_DNA"/>
</dbReference>
<organism evidence="3 6">
    <name type="scientific">Methanohalophilus halophilus</name>
    <dbReference type="NCBI Taxonomy" id="2177"/>
    <lineage>
        <taxon>Archaea</taxon>
        <taxon>Methanobacteriati</taxon>
        <taxon>Methanobacteriota</taxon>
        <taxon>Stenosarchaea group</taxon>
        <taxon>Methanomicrobia</taxon>
        <taxon>Methanosarcinales</taxon>
        <taxon>Methanosarcinaceae</taxon>
        <taxon>Methanohalophilus</taxon>
    </lineage>
</organism>